<organism evidence="2 3">
    <name type="scientific">Eisenbergiella massiliensis</name>
    <dbReference type="NCBI Taxonomy" id="1720294"/>
    <lineage>
        <taxon>Bacteria</taxon>
        <taxon>Bacillati</taxon>
        <taxon>Bacillota</taxon>
        <taxon>Clostridia</taxon>
        <taxon>Lachnospirales</taxon>
        <taxon>Lachnospiraceae</taxon>
        <taxon>Eisenbergiella</taxon>
    </lineage>
</organism>
<feature type="region of interest" description="Disordered" evidence="1">
    <location>
        <begin position="42"/>
        <end position="88"/>
    </location>
</feature>
<feature type="compositionally biased region" description="Basic residues" evidence="1">
    <location>
        <begin position="45"/>
        <end position="57"/>
    </location>
</feature>
<name>A0A3E3HYD3_9FIRM</name>
<accession>A0A3E3HYD3</accession>
<dbReference type="Proteomes" id="UP000260812">
    <property type="component" value="Unassembled WGS sequence"/>
</dbReference>
<comment type="caution">
    <text evidence="2">The sequence shown here is derived from an EMBL/GenBank/DDBJ whole genome shotgun (WGS) entry which is preliminary data.</text>
</comment>
<protein>
    <submittedName>
        <fullName evidence="2">Uncharacterized protein</fullName>
    </submittedName>
</protein>
<feature type="region of interest" description="Disordered" evidence="1">
    <location>
        <begin position="1"/>
        <end position="23"/>
    </location>
</feature>
<evidence type="ECO:0000256" key="1">
    <source>
        <dbReference type="SAM" id="MobiDB-lite"/>
    </source>
</evidence>
<dbReference type="AlphaFoldDB" id="A0A3E3HYD3"/>
<sequence>MGSPKARGRGRRRGKGFFPGPVGPGIAMSLGRKIMSGVPSIIFKSHLHGPKRSRKKAFPPPPAPAPGLRRNHSRPDRKVAGGSRINKGIKENKGINGIKKKYEKMSLGCARILVDEGV</sequence>
<keyword evidence="3" id="KW-1185">Reference proteome</keyword>
<reference evidence="2" key="1">
    <citation type="submission" date="2018-08" db="EMBL/GenBank/DDBJ databases">
        <title>A genome reference for cultivated species of the human gut microbiota.</title>
        <authorList>
            <person name="Zou Y."/>
            <person name="Xue W."/>
            <person name="Luo G."/>
        </authorList>
    </citation>
    <scope>NUCLEOTIDE SEQUENCE [LARGE SCALE GENOMIC DNA]</scope>
    <source>
        <strain evidence="2">TF05-5AC</strain>
    </source>
</reference>
<evidence type="ECO:0000313" key="2">
    <source>
        <dbReference type="EMBL" id="RGE56854.1"/>
    </source>
</evidence>
<gene>
    <name evidence="2" type="ORF">DXC51_22085</name>
</gene>
<proteinExistence type="predicted"/>
<dbReference type="EMBL" id="QVLV01000020">
    <property type="protein sequence ID" value="RGE56854.1"/>
    <property type="molecule type" value="Genomic_DNA"/>
</dbReference>
<feature type="compositionally biased region" description="Basic residues" evidence="1">
    <location>
        <begin position="1"/>
        <end position="15"/>
    </location>
</feature>
<evidence type="ECO:0000313" key="3">
    <source>
        <dbReference type="Proteomes" id="UP000260812"/>
    </source>
</evidence>